<accession>A0A8H6GA60</accession>
<comment type="caution">
    <text evidence="1">The sequence shown here is derived from an EMBL/GenBank/DDBJ whole genome shotgun (WGS) entry which is preliminary data.</text>
</comment>
<evidence type="ECO:0000313" key="2">
    <source>
        <dbReference type="Proteomes" id="UP000593570"/>
    </source>
</evidence>
<dbReference type="AlphaFoldDB" id="A0A8H6GA60"/>
<proteinExistence type="predicted"/>
<dbReference type="Proteomes" id="UP000593570">
    <property type="component" value="Unassembled WGS sequence"/>
</dbReference>
<sequence>MVDFRGLSGKLEVVRWPRTKDEERKPISLHITSLEYHHDRVVAANCHSRVWFGQLGAEDIGHVGSANMFLGKILRGCWVSQMVAFMAHQLRIQLNQGARSGRDPAEHLRRSQRFGAALYAWEQSEEPFSSGQFDKLFLGMADASEPMRLPAPSRSNKARSRFAIEIYDAGLKGDETAVQAVASQNSTWPFMLGEAMRHTREGSVTDREWIGAIARN</sequence>
<organism evidence="1 2">
    <name type="scientific">Fusarium oxysporum f. sp. conglutinans</name>
    <dbReference type="NCBI Taxonomy" id="100902"/>
    <lineage>
        <taxon>Eukaryota</taxon>
        <taxon>Fungi</taxon>
        <taxon>Dikarya</taxon>
        <taxon>Ascomycota</taxon>
        <taxon>Pezizomycotina</taxon>
        <taxon>Sordariomycetes</taxon>
        <taxon>Hypocreomycetidae</taxon>
        <taxon>Hypocreales</taxon>
        <taxon>Nectriaceae</taxon>
        <taxon>Fusarium</taxon>
        <taxon>Fusarium oxysporum species complex</taxon>
    </lineage>
</organism>
<protein>
    <submittedName>
        <fullName evidence="1">Uncharacterized protein</fullName>
    </submittedName>
</protein>
<evidence type="ECO:0000313" key="1">
    <source>
        <dbReference type="EMBL" id="KAF6514137.1"/>
    </source>
</evidence>
<name>A0A8H6GA60_FUSOX</name>
<reference evidence="1 2" key="1">
    <citation type="journal article" date="2020" name="bioRxiv">
        <title>A chromosome-scale genome assembly for the Fusarium oxysporum strain Fo5176 to establish a model Arabidopsis-fungal pathosystem.</title>
        <authorList>
            <person name="Fokkens L."/>
            <person name="Guo L."/>
            <person name="Dora S."/>
            <person name="Wang B."/>
            <person name="Ye K."/>
            <person name="Sanchez-Rodriguez C."/>
            <person name="Croll D."/>
        </authorList>
    </citation>
    <scope>NUCLEOTIDE SEQUENCE [LARGE SCALE GENOMIC DNA]</scope>
    <source>
        <strain evidence="1 2">Fo5176</strain>
    </source>
</reference>
<gene>
    <name evidence="1" type="ORF">HZS61_006393</name>
</gene>
<dbReference type="EMBL" id="JACDXP010000016">
    <property type="protein sequence ID" value="KAF6514137.1"/>
    <property type="molecule type" value="Genomic_DNA"/>
</dbReference>